<dbReference type="SMART" id="SM00387">
    <property type="entry name" value="HATPase_c"/>
    <property type="match status" value="1"/>
</dbReference>
<comment type="catalytic activity">
    <reaction evidence="1">
        <text>ATP + protein L-histidine = ADP + protein N-phospho-L-histidine.</text>
        <dbReference type="EC" id="2.7.13.3"/>
    </reaction>
</comment>
<keyword evidence="10" id="KW-1185">Reference proteome</keyword>
<dbReference type="InterPro" id="IPR036890">
    <property type="entry name" value="HATPase_C_sf"/>
</dbReference>
<feature type="coiled-coil region" evidence="6">
    <location>
        <begin position="354"/>
        <end position="381"/>
    </location>
</feature>
<keyword evidence="4" id="KW-0418">Kinase</keyword>
<dbReference type="PRINTS" id="PR00344">
    <property type="entry name" value="BCTRLSENSOR"/>
</dbReference>
<dbReference type="Gene3D" id="1.10.287.130">
    <property type="match status" value="1"/>
</dbReference>
<evidence type="ECO:0000256" key="6">
    <source>
        <dbReference type="SAM" id="Coils"/>
    </source>
</evidence>
<dbReference type="Proteomes" id="UP000287188">
    <property type="component" value="Unassembled WGS sequence"/>
</dbReference>
<dbReference type="PROSITE" id="PS50109">
    <property type="entry name" value="HIS_KIN"/>
    <property type="match status" value="1"/>
</dbReference>
<dbReference type="PANTHER" id="PTHR45569:SF1">
    <property type="entry name" value="SENSOR PROTEIN KDPD"/>
    <property type="match status" value="1"/>
</dbReference>
<dbReference type="SUPFAM" id="SSF55874">
    <property type="entry name" value="ATPase domain of HSP90 chaperone/DNA topoisomerase II/histidine kinase"/>
    <property type="match status" value="1"/>
</dbReference>
<feature type="domain" description="Histidine kinase" evidence="7">
    <location>
        <begin position="341"/>
        <end position="573"/>
    </location>
</feature>
<dbReference type="InterPro" id="IPR052023">
    <property type="entry name" value="Histidine_kinase_KdpD"/>
</dbReference>
<dbReference type="PANTHER" id="PTHR45569">
    <property type="entry name" value="SENSOR PROTEIN KDPD"/>
    <property type="match status" value="1"/>
</dbReference>
<dbReference type="InterPro" id="IPR000014">
    <property type="entry name" value="PAS"/>
</dbReference>
<feature type="domain" description="PAS" evidence="8">
    <location>
        <begin position="2"/>
        <end position="44"/>
    </location>
</feature>
<name>A0A402AYW9_9CHLR</name>
<dbReference type="SUPFAM" id="SSF55781">
    <property type="entry name" value="GAF domain-like"/>
    <property type="match status" value="1"/>
</dbReference>
<accession>A0A402AYW9</accession>
<dbReference type="SMART" id="SM00388">
    <property type="entry name" value="HisKA"/>
    <property type="match status" value="1"/>
</dbReference>
<dbReference type="AlphaFoldDB" id="A0A402AYW9"/>
<evidence type="ECO:0000256" key="3">
    <source>
        <dbReference type="ARBA" id="ARBA00022553"/>
    </source>
</evidence>
<dbReference type="Pfam" id="PF00989">
    <property type="entry name" value="PAS"/>
    <property type="match status" value="1"/>
</dbReference>
<dbReference type="Pfam" id="PF02518">
    <property type="entry name" value="HATPase_c"/>
    <property type="match status" value="1"/>
</dbReference>
<dbReference type="PROSITE" id="PS50112">
    <property type="entry name" value="PAS"/>
    <property type="match status" value="1"/>
</dbReference>
<dbReference type="InterPro" id="IPR004358">
    <property type="entry name" value="Sig_transdc_His_kin-like_C"/>
</dbReference>
<evidence type="ECO:0000313" key="10">
    <source>
        <dbReference type="Proteomes" id="UP000287188"/>
    </source>
</evidence>
<dbReference type="InterPro" id="IPR029016">
    <property type="entry name" value="GAF-like_dom_sf"/>
</dbReference>
<dbReference type="GO" id="GO:0000155">
    <property type="term" value="F:phosphorelay sensor kinase activity"/>
    <property type="evidence" value="ECO:0007669"/>
    <property type="project" value="InterPro"/>
</dbReference>
<dbReference type="InterPro" id="IPR005467">
    <property type="entry name" value="His_kinase_dom"/>
</dbReference>
<evidence type="ECO:0000256" key="5">
    <source>
        <dbReference type="ARBA" id="ARBA00023012"/>
    </source>
</evidence>
<keyword evidence="5" id="KW-0902">Two-component regulatory system</keyword>
<evidence type="ECO:0000256" key="2">
    <source>
        <dbReference type="ARBA" id="ARBA00012438"/>
    </source>
</evidence>
<keyword evidence="4" id="KW-0808">Transferase</keyword>
<dbReference type="InterPro" id="IPR035965">
    <property type="entry name" value="PAS-like_dom_sf"/>
</dbReference>
<dbReference type="GO" id="GO:0006355">
    <property type="term" value="P:regulation of DNA-templated transcription"/>
    <property type="evidence" value="ECO:0007669"/>
    <property type="project" value="InterPro"/>
</dbReference>
<dbReference type="CDD" id="cd00130">
    <property type="entry name" value="PAS"/>
    <property type="match status" value="1"/>
</dbReference>
<dbReference type="InterPro" id="IPR036097">
    <property type="entry name" value="HisK_dim/P_sf"/>
</dbReference>
<dbReference type="InterPro" id="IPR003594">
    <property type="entry name" value="HATPase_dom"/>
</dbReference>
<dbReference type="Gene3D" id="3.30.450.20">
    <property type="entry name" value="PAS domain"/>
    <property type="match status" value="1"/>
</dbReference>
<evidence type="ECO:0000259" key="7">
    <source>
        <dbReference type="PROSITE" id="PS50109"/>
    </source>
</evidence>
<dbReference type="GO" id="GO:0005886">
    <property type="term" value="C:plasma membrane"/>
    <property type="evidence" value="ECO:0007669"/>
    <property type="project" value="TreeGrafter"/>
</dbReference>
<dbReference type="SMART" id="SM00091">
    <property type="entry name" value="PAS"/>
    <property type="match status" value="1"/>
</dbReference>
<evidence type="ECO:0000256" key="4">
    <source>
        <dbReference type="ARBA" id="ARBA00022777"/>
    </source>
</evidence>
<dbReference type="CDD" id="cd00082">
    <property type="entry name" value="HisKA"/>
    <property type="match status" value="1"/>
</dbReference>
<dbReference type="Pfam" id="PF00512">
    <property type="entry name" value="HisKA"/>
    <property type="match status" value="1"/>
</dbReference>
<dbReference type="Gene3D" id="3.30.565.10">
    <property type="entry name" value="Histidine kinase-like ATPase, C-terminal domain"/>
    <property type="match status" value="1"/>
</dbReference>
<evidence type="ECO:0000313" key="9">
    <source>
        <dbReference type="EMBL" id="GCE24257.1"/>
    </source>
</evidence>
<dbReference type="SUPFAM" id="SSF55785">
    <property type="entry name" value="PYP-like sensor domain (PAS domain)"/>
    <property type="match status" value="1"/>
</dbReference>
<evidence type="ECO:0000259" key="8">
    <source>
        <dbReference type="PROSITE" id="PS50112"/>
    </source>
</evidence>
<comment type="caution">
    <text evidence="9">The sequence shown here is derived from an EMBL/GenBank/DDBJ whole genome shotgun (WGS) entry which is preliminary data.</text>
</comment>
<dbReference type="SUPFAM" id="SSF47384">
    <property type="entry name" value="Homodimeric domain of signal transducing histidine kinase"/>
    <property type="match status" value="1"/>
</dbReference>
<proteinExistence type="predicted"/>
<dbReference type="EMBL" id="BIFS01000002">
    <property type="protein sequence ID" value="GCE24257.1"/>
    <property type="molecule type" value="Genomic_DNA"/>
</dbReference>
<dbReference type="InterPro" id="IPR013767">
    <property type="entry name" value="PAS_fold"/>
</dbReference>
<reference evidence="10" key="1">
    <citation type="submission" date="2018-12" db="EMBL/GenBank/DDBJ databases">
        <title>Tengunoibacter tsumagoiensis gen. nov., sp. nov., Dictyobacter kobayashii sp. nov., D. alpinus sp. nov., and D. joshuensis sp. nov. and description of Dictyobacteraceae fam. nov. within the order Ktedonobacterales isolated from Tengu-no-mugimeshi.</title>
        <authorList>
            <person name="Wang C.M."/>
            <person name="Zheng Y."/>
            <person name="Sakai Y."/>
            <person name="Toyoda A."/>
            <person name="Minakuchi Y."/>
            <person name="Abe K."/>
            <person name="Yokota A."/>
            <person name="Yabe S."/>
        </authorList>
    </citation>
    <scope>NUCLEOTIDE SEQUENCE [LARGE SCALE GENOMIC DNA]</scope>
    <source>
        <strain evidence="10">Uno11</strain>
    </source>
</reference>
<dbReference type="Gene3D" id="3.30.450.40">
    <property type="match status" value="1"/>
</dbReference>
<evidence type="ECO:0000256" key="1">
    <source>
        <dbReference type="ARBA" id="ARBA00000085"/>
    </source>
</evidence>
<sequence>MLTDQFEAIMSKMTEGIIIIDMEGKIQWINEAAFNLLELSQQQIPPGTSFEQLFSYRRAYDLQYRPISPRINLEKLLSLANSSIQKQPLLCFLPSGGTVCIDVVYTLLKDQEKPTGIICQLHNLTEFYQTQANTSRNNTALLSLINAIAHLHDLLAASPPEEALSLPSSIHIIGQHLADLIRGLLGGQAVFLFSLGSLDQRLYYIAFGGLTPEQAELRWQNSGRYGLEDFLDPHEIAQLYEHQQVMVDREHMRIPFLRAVDFPASYLFWTPLFVKQELVGMFVLGRDCPCNAEESELVQAVATLTTLMIEYVRPVASMDQEKGNDLVLQATGQIINTFLDLASHELKTPLTSTMGNIQLALRRLEKLNDQIREEGEGISKKIELLRDPLEAASDSARIQERIIRNLIDDAQIQKKLLEIHPRPYELTALIQEAVKHHQQQYPDRQVTLALPPQELWANVDAIRIKQVIQIYLTNAHHQSPIDQPIAVRLRIDLSQAYISVQDKGPGIALQEQERIWDRLYRSQGTAPQNELDLSMGMNFYLCRMLIEHHKGQVGVESIPGHGSIFWFSIPSTGMKS</sequence>
<gene>
    <name evidence="9" type="ORF">KDK_80570</name>
</gene>
<keyword evidence="6" id="KW-0175">Coiled coil</keyword>
<keyword evidence="3" id="KW-0597">Phosphoprotein</keyword>
<protein>
    <recommendedName>
        <fullName evidence="2">histidine kinase</fullName>
        <ecNumber evidence="2">2.7.13.3</ecNumber>
    </recommendedName>
</protein>
<dbReference type="EC" id="2.7.13.3" evidence="2"/>
<dbReference type="InterPro" id="IPR003661">
    <property type="entry name" value="HisK_dim/P_dom"/>
</dbReference>
<organism evidence="9 10">
    <name type="scientific">Dictyobacter kobayashii</name>
    <dbReference type="NCBI Taxonomy" id="2014872"/>
    <lineage>
        <taxon>Bacteria</taxon>
        <taxon>Bacillati</taxon>
        <taxon>Chloroflexota</taxon>
        <taxon>Ktedonobacteria</taxon>
        <taxon>Ktedonobacterales</taxon>
        <taxon>Dictyobacteraceae</taxon>
        <taxon>Dictyobacter</taxon>
    </lineage>
</organism>